<dbReference type="AlphaFoldDB" id="A0A6P2T0U1"/>
<reference evidence="1 2" key="1">
    <citation type="submission" date="2019-09" db="EMBL/GenBank/DDBJ databases">
        <authorList>
            <person name="Depoorter E."/>
        </authorList>
    </citation>
    <scope>NUCLEOTIDE SEQUENCE [LARGE SCALE GENOMIC DNA]</scope>
    <source>
        <strain evidence="1">R-18112</strain>
    </source>
</reference>
<accession>A0A6P2T0U1</accession>
<dbReference type="Proteomes" id="UP000494274">
    <property type="component" value="Unassembled WGS sequence"/>
</dbReference>
<sequence>MNVRLAPASSAIMRARLCNERRGELAAPHRVVPRYLTELALTFAKSRLPKPVSSSQPAFEV</sequence>
<organism evidence="1 2">
    <name type="scientific">Burkholderia lata (strain ATCC 17760 / DSM 23089 / LMG 22485 / NCIMB 9086 / R18194 / 383)</name>
    <dbReference type="NCBI Taxonomy" id="482957"/>
    <lineage>
        <taxon>Bacteria</taxon>
        <taxon>Pseudomonadati</taxon>
        <taxon>Pseudomonadota</taxon>
        <taxon>Betaproteobacteria</taxon>
        <taxon>Burkholderiales</taxon>
        <taxon>Burkholderiaceae</taxon>
        <taxon>Burkholderia</taxon>
        <taxon>Burkholderia cepacia complex</taxon>
    </lineage>
</organism>
<gene>
    <name evidence="1" type="ORF">BLA18112_00426</name>
</gene>
<dbReference type="EMBL" id="CABVQI010000001">
    <property type="protein sequence ID" value="VWC56838.1"/>
    <property type="molecule type" value="Genomic_DNA"/>
</dbReference>
<name>A0A6P2T0U1_BURL3</name>
<evidence type="ECO:0000313" key="1">
    <source>
        <dbReference type="EMBL" id="VWC56838.1"/>
    </source>
</evidence>
<protein>
    <submittedName>
        <fullName evidence="1">Uncharacterized protein</fullName>
    </submittedName>
</protein>
<evidence type="ECO:0000313" key="2">
    <source>
        <dbReference type="Proteomes" id="UP000494274"/>
    </source>
</evidence>
<proteinExistence type="predicted"/>